<proteinExistence type="predicted"/>
<dbReference type="Proteomes" id="UP000054422">
    <property type="component" value="Unassembled WGS sequence"/>
</dbReference>
<dbReference type="EMBL" id="JNCF01000015">
    <property type="protein sequence ID" value="KGP63538.1"/>
    <property type="molecule type" value="Genomic_DNA"/>
</dbReference>
<evidence type="ECO:0000313" key="1">
    <source>
        <dbReference type="EMBL" id="KGP63538.1"/>
    </source>
</evidence>
<sequence length="59" mass="6849">MPEEGFLHIAYMEWGNYDLKLPNIKLLSKLAAMREVRGETEHRIAVYTLVAPYRQSNSP</sequence>
<protein>
    <submittedName>
        <fullName evidence="1">Uncharacterized protein</fullName>
    </submittedName>
</protein>
<reference evidence="1 2" key="1">
    <citation type="submission" date="2014-05" db="EMBL/GenBank/DDBJ databases">
        <authorList>
            <person name="Rizzardi K."/>
            <person name="Winiecka-Krusnell J."/>
            <person name="Ramliden M."/>
            <person name="Alm E."/>
            <person name="Andersson S."/>
            <person name="Byfors S."/>
        </authorList>
    </citation>
    <scope>NUCLEOTIDE SEQUENCE [LARGE SCALE GENOMIC DNA]</scope>
    <source>
        <strain evidence="1 2">LEGN</strain>
    </source>
</reference>
<gene>
    <name evidence="1" type="ORF">EP47_12220</name>
</gene>
<keyword evidence="2" id="KW-1185">Reference proteome</keyword>
<comment type="caution">
    <text evidence="1">The sequence shown here is derived from an EMBL/GenBank/DDBJ whole genome shotgun (WGS) entry which is preliminary data.</text>
</comment>
<organism evidence="1 2">
    <name type="scientific">Legionella norrlandica</name>
    <dbReference type="NCBI Taxonomy" id="1498499"/>
    <lineage>
        <taxon>Bacteria</taxon>
        <taxon>Pseudomonadati</taxon>
        <taxon>Pseudomonadota</taxon>
        <taxon>Gammaproteobacteria</taxon>
        <taxon>Legionellales</taxon>
        <taxon>Legionellaceae</taxon>
        <taxon>Legionella</taxon>
    </lineage>
</organism>
<evidence type="ECO:0000313" key="2">
    <source>
        <dbReference type="Proteomes" id="UP000054422"/>
    </source>
</evidence>
<accession>A0A0A2T7Z6</accession>
<name>A0A0A2T7Z6_9GAMM</name>
<dbReference type="AlphaFoldDB" id="A0A0A2T7Z6"/>